<evidence type="ECO:0000256" key="1">
    <source>
        <dbReference type="ARBA" id="ARBA00004477"/>
    </source>
</evidence>
<organism evidence="17">
    <name type="scientific">Heterosigma akashiwo</name>
    <name type="common">Chromophytic alga</name>
    <name type="synonym">Heterosigma carterae</name>
    <dbReference type="NCBI Taxonomy" id="2829"/>
    <lineage>
        <taxon>Eukaryota</taxon>
        <taxon>Sar</taxon>
        <taxon>Stramenopiles</taxon>
        <taxon>Ochrophyta</taxon>
        <taxon>Raphidophyceae</taxon>
        <taxon>Chattonellales</taxon>
        <taxon>Chattonellaceae</taxon>
        <taxon>Heterosigma</taxon>
    </lineage>
</organism>
<dbReference type="EC" id="3.4.24.84" evidence="14"/>
<feature type="transmembrane region" description="Helical" evidence="14">
    <location>
        <begin position="212"/>
        <end position="231"/>
    </location>
</feature>
<evidence type="ECO:0000256" key="8">
    <source>
        <dbReference type="ARBA" id="ARBA00022989"/>
    </source>
</evidence>
<feature type="binding site" evidence="13">
    <location>
        <position position="422"/>
    </location>
    <ligand>
        <name>Zn(2+)</name>
        <dbReference type="ChEBI" id="CHEBI:29105"/>
        <note>catalytic</note>
    </ligand>
</feature>
<comment type="similarity">
    <text evidence="14">Belongs to the peptidase M48A family.</text>
</comment>
<comment type="subcellular location">
    <subcellularLocation>
        <location evidence="1 14">Endoplasmic reticulum membrane</location>
        <topology evidence="1 14">Multi-pass membrane protein</topology>
    </subcellularLocation>
</comment>
<evidence type="ECO:0000256" key="10">
    <source>
        <dbReference type="ARBA" id="ARBA00023136"/>
    </source>
</evidence>
<dbReference type="GO" id="GO:0046872">
    <property type="term" value="F:metal ion binding"/>
    <property type="evidence" value="ECO:0007669"/>
    <property type="project" value="UniProtKB-UniRule"/>
</dbReference>
<proteinExistence type="inferred from homology"/>
<evidence type="ECO:0000313" key="17">
    <source>
        <dbReference type="EMBL" id="CAE0649592.1"/>
    </source>
</evidence>
<feature type="transmembrane region" description="Helical" evidence="14">
    <location>
        <begin position="16"/>
        <end position="38"/>
    </location>
</feature>
<dbReference type="GO" id="GO:0004222">
    <property type="term" value="F:metalloendopeptidase activity"/>
    <property type="evidence" value="ECO:0007669"/>
    <property type="project" value="UniProtKB-UniRule"/>
</dbReference>
<keyword evidence="5 14" id="KW-0378">Hydrolase</keyword>
<evidence type="ECO:0000259" key="16">
    <source>
        <dbReference type="Pfam" id="PF16491"/>
    </source>
</evidence>
<feature type="transmembrane region" description="Helical" evidence="14">
    <location>
        <begin position="237"/>
        <end position="259"/>
    </location>
</feature>
<feature type="domain" description="Peptidase M48" evidence="15">
    <location>
        <begin position="271"/>
        <end position="478"/>
    </location>
</feature>
<protein>
    <recommendedName>
        <fullName evidence="14">CAAX prenyl protease</fullName>
        <ecNumber evidence="14">3.4.24.84</ecNumber>
    </recommendedName>
</protein>
<evidence type="ECO:0000256" key="5">
    <source>
        <dbReference type="ARBA" id="ARBA00022801"/>
    </source>
</evidence>
<comment type="cofactor">
    <cofactor evidence="13 14">
        <name>Zn(2+)</name>
        <dbReference type="ChEBI" id="CHEBI:29105"/>
    </cofactor>
    <text evidence="13 14">Binds 1 zinc ion per subunit.</text>
</comment>
<keyword evidence="7 13" id="KW-0862">Zinc</keyword>
<accession>A0A6V1WI57</accession>
<keyword evidence="3 14" id="KW-0812">Transmembrane</keyword>
<keyword evidence="10 14" id="KW-0472">Membrane</keyword>
<dbReference type="PANTHER" id="PTHR10120">
    <property type="entry name" value="CAAX PRENYL PROTEASE 1"/>
    <property type="match status" value="1"/>
</dbReference>
<dbReference type="InterPro" id="IPR001915">
    <property type="entry name" value="Peptidase_M48"/>
</dbReference>
<feature type="binding site" evidence="13">
    <location>
        <position position="343"/>
    </location>
    <ligand>
        <name>Zn(2+)</name>
        <dbReference type="ChEBI" id="CHEBI:29105"/>
        <note>catalytic</note>
    </ligand>
</feature>
<dbReference type="EMBL" id="HBIU01056584">
    <property type="protein sequence ID" value="CAE0649592.1"/>
    <property type="molecule type" value="Transcribed_RNA"/>
</dbReference>
<feature type="transmembrane region" description="Helical" evidence="14">
    <location>
        <begin position="391"/>
        <end position="414"/>
    </location>
</feature>
<gene>
    <name evidence="17" type="ORF">HAKA00212_LOCUS24763</name>
</gene>
<evidence type="ECO:0000256" key="13">
    <source>
        <dbReference type="PIRSR" id="PIRSR627057-2"/>
    </source>
</evidence>
<dbReference type="FunFam" id="3.30.2010.10:FF:000002">
    <property type="entry name" value="CAAX prenyl protease"/>
    <property type="match status" value="1"/>
</dbReference>
<feature type="active site" description="Proton donor" evidence="12">
    <location>
        <position position="426"/>
    </location>
</feature>
<dbReference type="Pfam" id="PF01435">
    <property type="entry name" value="Peptidase_M48"/>
    <property type="match status" value="1"/>
</dbReference>
<evidence type="ECO:0000256" key="9">
    <source>
        <dbReference type="ARBA" id="ARBA00023049"/>
    </source>
</evidence>
<evidence type="ECO:0000259" key="15">
    <source>
        <dbReference type="Pfam" id="PF01435"/>
    </source>
</evidence>
<name>A0A6V1WI57_HETAK</name>
<evidence type="ECO:0000256" key="12">
    <source>
        <dbReference type="PIRSR" id="PIRSR627057-1"/>
    </source>
</evidence>
<keyword evidence="4 13" id="KW-0479">Metal-binding</keyword>
<feature type="transmembrane region" description="Helical" evidence="14">
    <location>
        <begin position="353"/>
        <end position="371"/>
    </location>
</feature>
<dbReference type="Pfam" id="PF16491">
    <property type="entry name" value="Peptidase_M48_N"/>
    <property type="match status" value="1"/>
</dbReference>
<evidence type="ECO:0000256" key="7">
    <source>
        <dbReference type="ARBA" id="ARBA00022833"/>
    </source>
</evidence>
<dbReference type="GO" id="GO:0005789">
    <property type="term" value="C:endoplasmic reticulum membrane"/>
    <property type="evidence" value="ECO:0007669"/>
    <property type="project" value="UniProtKB-SubCell"/>
</dbReference>
<keyword evidence="9 14" id="KW-0482">Metalloprotease</keyword>
<keyword evidence="2 14" id="KW-0645">Protease</keyword>
<evidence type="ECO:0000256" key="14">
    <source>
        <dbReference type="RuleBase" id="RU366005"/>
    </source>
</evidence>
<dbReference type="Gene3D" id="3.30.2010.10">
    <property type="entry name" value="Metalloproteases ('zincins'), catalytic domain"/>
    <property type="match status" value="1"/>
</dbReference>
<evidence type="ECO:0000256" key="6">
    <source>
        <dbReference type="ARBA" id="ARBA00022824"/>
    </source>
</evidence>
<dbReference type="InterPro" id="IPR027057">
    <property type="entry name" value="CAXX_Prtase_1"/>
</dbReference>
<comment type="catalytic activity">
    <reaction evidence="11 14">
        <text>Hydrolyzes the peptide bond -P2-(S-farnesyl or geranylgeranyl)C-P1'-P2'-P3'-COOH where P1' and P2' are amino acids with aliphatic side chains and P3' is any C-terminal residue.</text>
        <dbReference type="EC" id="3.4.24.84"/>
    </reaction>
</comment>
<feature type="binding site" evidence="13">
    <location>
        <position position="339"/>
    </location>
    <ligand>
        <name>Zn(2+)</name>
        <dbReference type="ChEBI" id="CHEBI:29105"/>
        <note>catalytic</note>
    </ligand>
</feature>
<dbReference type="CDD" id="cd07343">
    <property type="entry name" value="M48A_Zmpste24p_like"/>
    <property type="match status" value="1"/>
</dbReference>
<dbReference type="AlphaFoldDB" id="A0A6V1WI57"/>
<feature type="domain" description="CAAX prenyl protease 1 N-terminal" evidence="16">
    <location>
        <begin position="103"/>
        <end position="266"/>
    </location>
</feature>
<dbReference type="GO" id="GO:0071586">
    <property type="term" value="P:CAAX-box protein processing"/>
    <property type="evidence" value="ECO:0007669"/>
    <property type="project" value="UniProtKB-UniRule"/>
</dbReference>
<evidence type="ECO:0000256" key="4">
    <source>
        <dbReference type="ARBA" id="ARBA00022723"/>
    </source>
</evidence>
<evidence type="ECO:0000256" key="2">
    <source>
        <dbReference type="ARBA" id="ARBA00022670"/>
    </source>
</evidence>
<evidence type="ECO:0000256" key="11">
    <source>
        <dbReference type="ARBA" id="ARBA00044456"/>
    </source>
</evidence>
<evidence type="ECO:0000256" key="3">
    <source>
        <dbReference type="ARBA" id="ARBA00022692"/>
    </source>
</evidence>
<keyword evidence="6 14" id="KW-0256">Endoplasmic reticulum</keyword>
<comment type="function">
    <text evidence="14">Proteolytically removes the C-terminal three residues of farnesylated proteins.</text>
</comment>
<feature type="active site" evidence="12">
    <location>
        <position position="340"/>
    </location>
</feature>
<sequence length="484" mass="54685">MQIPTYRQEGWTEPSIPFLEGAIVLALVVFLFETYLSFRQHQLYKQKEIPAALMSVCMEVDSQASKKAGPSAEEKAAIEKLEGKEREEAEERLLPLAERMGRKFGKAQAYSLDKSTFGVVSSTIDIVLDNVLLLLGFMPYLWDTAERAVARCGGDPDASEVWTSLAFFLLNFVVSDLFHTPFALYRNFVLEEKHGFNKLTLRLWASDKAKEYALTAALGSLFLGAVVKVIRWGGDLFYLYAWAFSAAVMLFMMTIYPVFIAPLFNKYEALPEGSLRDAIEALAARVSFPLTKLYTVDGSRRSAHSNAYMYGFHKNKRIVLYDTLLKQAQEEEVVAILGHELGHWKMWHTVQGLGVSLAYTFVMLWSFGFVMNSDALYTSFGFSSEKPYKPVVIGITLFSQTLWAVVGHVVGFLMNANSRRNEFQADKFAVDLGYSKQLQRGLLKIQIENLGSMVPDKWYAAYHYTHPATVERLRAMQDQKAKAA</sequence>
<dbReference type="InterPro" id="IPR032456">
    <property type="entry name" value="Peptidase_M48_N"/>
</dbReference>
<reference evidence="17" key="1">
    <citation type="submission" date="2021-01" db="EMBL/GenBank/DDBJ databases">
        <authorList>
            <person name="Corre E."/>
            <person name="Pelletier E."/>
            <person name="Niang G."/>
            <person name="Scheremetjew M."/>
            <person name="Finn R."/>
            <person name="Kale V."/>
            <person name="Holt S."/>
            <person name="Cochrane G."/>
            <person name="Meng A."/>
            <person name="Brown T."/>
            <person name="Cohen L."/>
        </authorList>
    </citation>
    <scope>NUCLEOTIDE SEQUENCE</scope>
    <source>
        <strain evidence="17">CCMP3107</strain>
    </source>
</reference>
<keyword evidence="8 14" id="KW-1133">Transmembrane helix</keyword>